<dbReference type="Pfam" id="PF14372">
    <property type="entry name" value="hAT-like_RNase-H"/>
    <property type="match status" value="1"/>
</dbReference>
<dbReference type="GO" id="GO:0003677">
    <property type="term" value="F:DNA binding"/>
    <property type="evidence" value="ECO:0007669"/>
    <property type="project" value="InterPro"/>
</dbReference>
<dbReference type="InterPro" id="IPR012337">
    <property type="entry name" value="RNaseH-like_sf"/>
</dbReference>
<evidence type="ECO:0000313" key="2">
    <source>
        <dbReference type="EMBL" id="WOH11363.1"/>
    </source>
</evidence>
<reference evidence="2" key="1">
    <citation type="journal article" date="2016" name="Nat. Genet.">
        <title>A high-quality carrot genome assembly provides new insights into carotenoid accumulation and asterid genome evolution.</title>
        <authorList>
            <person name="Iorizzo M."/>
            <person name="Ellison S."/>
            <person name="Senalik D."/>
            <person name="Zeng P."/>
            <person name="Satapoomin P."/>
            <person name="Huang J."/>
            <person name="Bowman M."/>
            <person name="Iovene M."/>
            <person name="Sanseverino W."/>
            <person name="Cavagnaro P."/>
            <person name="Yildiz M."/>
            <person name="Macko-Podgorni A."/>
            <person name="Moranska E."/>
            <person name="Grzebelus E."/>
            <person name="Grzebelus D."/>
            <person name="Ashrafi H."/>
            <person name="Zheng Z."/>
            <person name="Cheng S."/>
            <person name="Spooner D."/>
            <person name="Van Deynze A."/>
            <person name="Simon P."/>
        </authorList>
    </citation>
    <scope>NUCLEOTIDE SEQUENCE</scope>
    <source>
        <tissue evidence="2">Leaf</tissue>
    </source>
</reference>
<protein>
    <recommendedName>
        <fullName evidence="1">hAT-like transposase RNase-H fold domain-containing protein</fullName>
    </recommendedName>
</protein>
<evidence type="ECO:0000259" key="1">
    <source>
        <dbReference type="Pfam" id="PF14372"/>
    </source>
</evidence>
<dbReference type="AlphaFoldDB" id="A0AAF1BB38"/>
<dbReference type="EMBL" id="CP093350">
    <property type="protein sequence ID" value="WOH11363.1"/>
    <property type="molecule type" value="Genomic_DNA"/>
</dbReference>
<dbReference type="InterPro" id="IPR025525">
    <property type="entry name" value="hAT-like_transposase_RNase-H"/>
</dbReference>
<organism evidence="2 3">
    <name type="scientific">Daucus carota subsp. sativus</name>
    <name type="common">Carrot</name>
    <dbReference type="NCBI Taxonomy" id="79200"/>
    <lineage>
        <taxon>Eukaryota</taxon>
        <taxon>Viridiplantae</taxon>
        <taxon>Streptophyta</taxon>
        <taxon>Embryophyta</taxon>
        <taxon>Tracheophyta</taxon>
        <taxon>Spermatophyta</taxon>
        <taxon>Magnoliopsida</taxon>
        <taxon>eudicotyledons</taxon>
        <taxon>Gunneridae</taxon>
        <taxon>Pentapetalae</taxon>
        <taxon>asterids</taxon>
        <taxon>campanulids</taxon>
        <taxon>Apiales</taxon>
        <taxon>Apiaceae</taxon>
        <taxon>Apioideae</taxon>
        <taxon>Scandiceae</taxon>
        <taxon>Daucinae</taxon>
        <taxon>Daucus</taxon>
        <taxon>Daucus sect. Daucus</taxon>
    </lineage>
</organism>
<keyword evidence="3" id="KW-1185">Reference proteome</keyword>
<reference evidence="2" key="2">
    <citation type="submission" date="2022-03" db="EMBL/GenBank/DDBJ databases">
        <title>Draft title - Genomic analysis of global carrot germplasm unveils the trajectory of domestication and the origin of high carotenoid orange carrot.</title>
        <authorList>
            <person name="Iorizzo M."/>
            <person name="Ellison S."/>
            <person name="Senalik D."/>
            <person name="Macko-Podgorni A."/>
            <person name="Grzebelus D."/>
            <person name="Bostan H."/>
            <person name="Rolling W."/>
            <person name="Curaba J."/>
            <person name="Simon P."/>
        </authorList>
    </citation>
    <scope>NUCLEOTIDE SEQUENCE</scope>
    <source>
        <tissue evidence="2">Leaf</tissue>
    </source>
</reference>
<evidence type="ECO:0000313" key="3">
    <source>
        <dbReference type="Proteomes" id="UP000077755"/>
    </source>
</evidence>
<dbReference type="Proteomes" id="UP000077755">
    <property type="component" value="Chromosome 8"/>
</dbReference>
<feature type="domain" description="hAT-like transposase RNase-H fold" evidence="1">
    <location>
        <begin position="107"/>
        <end position="197"/>
    </location>
</feature>
<name>A0AAF1BB38_DAUCS</name>
<proteinExistence type="predicted"/>
<accession>A0AAF1BB38</accession>
<dbReference type="SUPFAM" id="SSF53098">
    <property type="entry name" value="Ribonuclease H-like"/>
    <property type="match status" value="1"/>
</dbReference>
<gene>
    <name evidence="2" type="ORF">DCAR_0830845</name>
</gene>
<dbReference type="PANTHER" id="PTHR23272">
    <property type="entry name" value="BED FINGER-RELATED"/>
    <property type="match status" value="1"/>
</dbReference>
<sequence length="228" mass="26796">MVDHLIEKIQRTTKYIGSSAQRDEKFTIALSQTKLNTKRRIPFDFDTLWNLTYDMIVASLELQPATDRLKELDPEFKCLPSELVSENGKKVCDRLKIFSDITEKHSAVKYPTVNMYFIDVIHIRRSIKIWDKSSDDWISAMGNQIQLQFDKYWEECNKLLTVAVVLDPRYKMTIVSYAYKGIYDIYAEFYIKKMRQSGKNSEDGAFMTCNLISNDWDIEWDMDFKAVS</sequence>
<dbReference type="PANTHER" id="PTHR23272:SF184">
    <property type="entry name" value="OS03G0311250 PROTEIN"/>
    <property type="match status" value="1"/>
</dbReference>